<sequence>MELHYLKTTQLDRTLWIELANPPANFLTVDICTELHQVFKAAEQDSSIAVMVLTGGLEDTFIFHFSIAELQKISADNRAFLLDRICGTRIGSQLMEWQSAFCLWLMDKLPFSERAVLALTRRLRGRCSTLYLWFQMMAAYFAIEHSSKITIAAINGNCNGGGTEMAACFDFRFMVGDAGFTIGQPEALVGIIPGGGGTQRLPRLIGKARALEFMLGCDQWNAEQAKHNGLITEHFAKASFKEQVQAFAERMSRRSPIAVASVKHAVHAGQDTGLRHALAIEMTSTVRCFADRSTQSALVEYMSILDEKITHAPEQPGTVHDVTPLLESVRVTRHFH</sequence>
<dbReference type="EMBL" id="CABVHQ010000008">
    <property type="protein sequence ID" value="VVN82088.1"/>
    <property type="molecule type" value="Genomic_DNA"/>
</dbReference>
<dbReference type="RefSeq" id="WP_150641254.1">
    <property type="nucleotide sequence ID" value="NZ_CABVHQ010000008.1"/>
</dbReference>
<accession>A0A5E7ARP8</accession>
<reference evidence="2 3" key="1">
    <citation type="submission" date="2019-09" db="EMBL/GenBank/DDBJ databases">
        <authorList>
            <person name="Chandra G."/>
            <person name="Truman W A."/>
        </authorList>
    </citation>
    <scope>NUCLEOTIDE SEQUENCE [LARGE SCALE GENOMIC DNA]</scope>
    <source>
        <strain evidence="2">PS691</strain>
    </source>
</reference>
<dbReference type="Pfam" id="PF00378">
    <property type="entry name" value="ECH_1"/>
    <property type="match status" value="1"/>
</dbReference>
<dbReference type="PANTHER" id="PTHR11941">
    <property type="entry name" value="ENOYL-COA HYDRATASE-RELATED"/>
    <property type="match status" value="1"/>
</dbReference>
<dbReference type="Gene3D" id="3.90.226.10">
    <property type="entry name" value="2-enoyl-CoA Hydratase, Chain A, domain 1"/>
    <property type="match status" value="2"/>
</dbReference>
<name>A0A5E7ARP8_PSEFL</name>
<dbReference type="GO" id="GO:0003857">
    <property type="term" value="F:(3S)-3-hydroxyacyl-CoA dehydrogenase (NAD+) activity"/>
    <property type="evidence" value="ECO:0007669"/>
    <property type="project" value="UniProtKB-EC"/>
</dbReference>
<dbReference type="AlphaFoldDB" id="A0A5E7ARP8"/>
<protein>
    <submittedName>
        <fullName evidence="2">Fatty acid oxidation complex subunit alpha</fullName>
        <ecNumber evidence="2">1.1.1.35</ecNumber>
    </submittedName>
</protein>
<dbReference type="InterPro" id="IPR001753">
    <property type="entry name" value="Enoyl-CoA_hydra/iso"/>
</dbReference>
<dbReference type="PANTHER" id="PTHR11941:SF54">
    <property type="entry name" value="ENOYL-COA HYDRATASE, MITOCHONDRIAL"/>
    <property type="match status" value="1"/>
</dbReference>
<keyword evidence="2" id="KW-0560">Oxidoreductase</keyword>
<dbReference type="InterPro" id="IPR029045">
    <property type="entry name" value="ClpP/crotonase-like_dom_sf"/>
</dbReference>
<organism evidence="2 3">
    <name type="scientific">Pseudomonas fluorescens</name>
    <dbReference type="NCBI Taxonomy" id="294"/>
    <lineage>
        <taxon>Bacteria</taxon>
        <taxon>Pseudomonadati</taxon>
        <taxon>Pseudomonadota</taxon>
        <taxon>Gammaproteobacteria</taxon>
        <taxon>Pseudomonadales</taxon>
        <taxon>Pseudomonadaceae</taxon>
        <taxon>Pseudomonas</taxon>
    </lineage>
</organism>
<gene>
    <name evidence="2" type="primary">fadJ_1</name>
    <name evidence="2" type="ORF">PS691_01168</name>
</gene>
<dbReference type="SUPFAM" id="SSF52096">
    <property type="entry name" value="ClpP/crotonase"/>
    <property type="match status" value="1"/>
</dbReference>
<dbReference type="EC" id="1.1.1.35" evidence="2"/>
<comment type="similarity">
    <text evidence="1">Belongs to the enoyl-CoA hydratase/isomerase family.</text>
</comment>
<dbReference type="CDD" id="cd06558">
    <property type="entry name" value="crotonase-like"/>
    <property type="match status" value="1"/>
</dbReference>
<dbReference type="GO" id="GO:0006635">
    <property type="term" value="P:fatty acid beta-oxidation"/>
    <property type="evidence" value="ECO:0007669"/>
    <property type="project" value="TreeGrafter"/>
</dbReference>
<dbReference type="OrthoDB" id="9775794at2"/>
<dbReference type="Proteomes" id="UP000337909">
    <property type="component" value="Unassembled WGS sequence"/>
</dbReference>
<evidence type="ECO:0000313" key="3">
    <source>
        <dbReference type="Proteomes" id="UP000337909"/>
    </source>
</evidence>
<evidence type="ECO:0000256" key="1">
    <source>
        <dbReference type="ARBA" id="ARBA00005254"/>
    </source>
</evidence>
<evidence type="ECO:0000313" key="2">
    <source>
        <dbReference type="EMBL" id="VVN82088.1"/>
    </source>
</evidence>
<proteinExistence type="inferred from homology"/>